<evidence type="ECO:0000313" key="4">
    <source>
        <dbReference type="Proteomes" id="UP000039865"/>
    </source>
</evidence>
<feature type="transmembrane region" description="Helical" evidence="2">
    <location>
        <begin position="179"/>
        <end position="201"/>
    </location>
</feature>
<evidence type="ECO:0000256" key="2">
    <source>
        <dbReference type="SAM" id="Phobius"/>
    </source>
</evidence>
<evidence type="ECO:0000313" key="3">
    <source>
        <dbReference type="EMBL" id="CDW82342.1"/>
    </source>
</evidence>
<organism evidence="3 4">
    <name type="scientific">Stylonychia lemnae</name>
    <name type="common">Ciliate</name>
    <dbReference type="NCBI Taxonomy" id="5949"/>
    <lineage>
        <taxon>Eukaryota</taxon>
        <taxon>Sar</taxon>
        <taxon>Alveolata</taxon>
        <taxon>Ciliophora</taxon>
        <taxon>Intramacronucleata</taxon>
        <taxon>Spirotrichea</taxon>
        <taxon>Stichotrichia</taxon>
        <taxon>Sporadotrichida</taxon>
        <taxon>Oxytrichidae</taxon>
        <taxon>Stylonychinae</taxon>
        <taxon>Stylonychia</taxon>
    </lineage>
</organism>
<feature type="region of interest" description="Disordered" evidence="1">
    <location>
        <begin position="1"/>
        <end position="25"/>
    </location>
</feature>
<keyword evidence="2" id="KW-0812">Transmembrane</keyword>
<gene>
    <name evidence="3" type="primary">Contig4445.g4741</name>
    <name evidence="3" type="ORF">STYLEM_11374</name>
</gene>
<name>A0A078ALQ4_STYLE</name>
<feature type="compositionally biased region" description="Polar residues" evidence="1">
    <location>
        <begin position="7"/>
        <end position="16"/>
    </location>
</feature>
<protein>
    <submittedName>
        <fullName evidence="3">Uncharacterized protein</fullName>
    </submittedName>
</protein>
<feature type="transmembrane region" description="Helical" evidence="2">
    <location>
        <begin position="108"/>
        <end position="125"/>
    </location>
</feature>
<proteinExistence type="predicted"/>
<sequence length="295" mass="34733">MEKSQKPDPSQPQETMKQNKQESSDSIYDRSLEYSYFVKSHWNPLDTNFQDKLVHNYFDFNQPVYPHLTSHKMLQYMRIVLVIPSILIFILSLIKLRYSSLVIFLTQWANHIVIISFILSIYSGTFKYQHNLKLKRYAAISTQLAFVMQLIVVSIYWPLLHKLAMEKIMETTDEVMRTYLIYHMLFIHSIPFAAVTINVICSKVIFIPGHCTYLIMVALLYSFVNYCGVKYRGHFLYPFLKWEDYKSFVVVFGLTICGATLHIIVCFFVYHFKTQQLKAAQVYSKQSKTQESKSQ</sequence>
<feature type="transmembrane region" description="Helical" evidence="2">
    <location>
        <begin position="245"/>
        <end position="270"/>
    </location>
</feature>
<feature type="transmembrane region" description="Helical" evidence="2">
    <location>
        <begin position="213"/>
        <end position="233"/>
    </location>
</feature>
<reference evidence="3 4" key="1">
    <citation type="submission" date="2014-06" db="EMBL/GenBank/DDBJ databases">
        <authorList>
            <person name="Swart Estienne"/>
        </authorList>
    </citation>
    <scope>NUCLEOTIDE SEQUENCE [LARGE SCALE GENOMIC DNA]</scope>
    <source>
        <strain evidence="3 4">130c</strain>
    </source>
</reference>
<accession>A0A078ALQ4</accession>
<dbReference type="EMBL" id="CCKQ01010826">
    <property type="protein sequence ID" value="CDW82342.1"/>
    <property type="molecule type" value="Genomic_DNA"/>
</dbReference>
<feature type="transmembrane region" description="Helical" evidence="2">
    <location>
        <begin position="76"/>
        <end position="96"/>
    </location>
</feature>
<keyword evidence="2" id="KW-0472">Membrane</keyword>
<keyword evidence="2" id="KW-1133">Transmembrane helix</keyword>
<feature type="transmembrane region" description="Helical" evidence="2">
    <location>
        <begin position="137"/>
        <end position="159"/>
    </location>
</feature>
<dbReference type="Proteomes" id="UP000039865">
    <property type="component" value="Unassembled WGS sequence"/>
</dbReference>
<evidence type="ECO:0000256" key="1">
    <source>
        <dbReference type="SAM" id="MobiDB-lite"/>
    </source>
</evidence>
<keyword evidence="4" id="KW-1185">Reference proteome</keyword>
<dbReference type="AlphaFoldDB" id="A0A078ALQ4"/>
<dbReference type="InParanoid" id="A0A078ALQ4"/>